<name>A0A8J5NTK4_FUSOX</name>
<dbReference type="GO" id="GO:0004065">
    <property type="term" value="F:arylsulfatase activity"/>
    <property type="evidence" value="ECO:0007669"/>
    <property type="project" value="TreeGrafter"/>
</dbReference>
<organism evidence="5 6">
    <name type="scientific">Fusarium oxysporum f. sp. rapae</name>
    <dbReference type="NCBI Taxonomy" id="485398"/>
    <lineage>
        <taxon>Eukaryota</taxon>
        <taxon>Fungi</taxon>
        <taxon>Dikarya</taxon>
        <taxon>Ascomycota</taxon>
        <taxon>Pezizomycotina</taxon>
        <taxon>Sordariomycetes</taxon>
        <taxon>Hypocreomycetidae</taxon>
        <taxon>Hypocreales</taxon>
        <taxon>Nectriaceae</taxon>
        <taxon>Fusarium</taxon>
        <taxon>Fusarium oxysporum species complex</taxon>
    </lineage>
</organism>
<accession>A0A8J5NTK4</accession>
<evidence type="ECO:0000313" key="6">
    <source>
        <dbReference type="Proteomes" id="UP000694050"/>
    </source>
</evidence>
<dbReference type="PANTHER" id="PTHR42693:SF33">
    <property type="entry name" value="ARYLSULFATASE"/>
    <property type="match status" value="1"/>
</dbReference>
<dbReference type="Proteomes" id="UP000694050">
    <property type="component" value="Unassembled WGS sequence"/>
</dbReference>
<evidence type="ECO:0000256" key="1">
    <source>
        <dbReference type="ARBA" id="ARBA00008779"/>
    </source>
</evidence>
<keyword evidence="2" id="KW-0479">Metal-binding</keyword>
<evidence type="ECO:0000256" key="3">
    <source>
        <dbReference type="ARBA" id="ARBA00022837"/>
    </source>
</evidence>
<dbReference type="InterPro" id="IPR024607">
    <property type="entry name" value="Sulfatase_CS"/>
</dbReference>
<proteinExistence type="inferred from homology"/>
<dbReference type="Pfam" id="PF00884">
    <property type="entry name" value="Sulfatase"/>
    <property type="match status" value="1"/>
</dbReference>
<dbReference type="InterPro" id="IPR000917">
    <property type="entry name" value="Sulfatase_N"/>
</dbReference>
<protein>
    <submittedName>
        <fullName evidence="5">Putative sulfatase</fullName>
    </submittedName>
</protein>
<comment type="similarity">
    <text evidence="1">Belongs to the sulfatase family.</text>
</comment>
<dbReference type="AlphaFoldDB" id="A0A8J5NTK4"/>
<evidence type="ECO:0000313" key="5">
    <source>
        <dbReference type="EMBL" id="KAG7411490.1"/>
    </source>
</evidence>
<dbReference type="EMBL" id="JAELUQ010000007">
    <property type="protein sequence ID" value="KAG7411490.1"/>
    <property type="molecule type" value="Genomic_DNA"/>
</dbReference>
<comment type="caution">
    <text evidence="5">The sequence shown here is derived from an EMBL/GenBank/DDBJ whole genome shotgun (WGS) entry which is preliminary data.</text>
</comment>
<dbReference type="CDD" id="cd16025">
    <property type="entry name" value="PAS_like"/>
    <property type="match status" value="1"/>
</dbReference>
<dbReference type="PROSITE" id="PS00149">
    <property type="entry name" value="SULFATASE_2"/>
    <property type="match status" value="1"/>
</dbReference>
<evidence type="ECO:0000259" key="4">
    <source>
        <dbReference type="Pfam" id="PF00884"/>
    </source>
</evidence>
<reference evidence="5" key="1">
    <citation type="submission" date="2021-04" db="EMBL/GenBank/DDBJ databases">
        <title>First draft genome resource for Brassicaceae pathogens Fusarium oxysporum f. sp. raphani and Fusarium oxysporum f. sp. rapae.</title>
        <authorList>
            <person name="Asai S."/>
        </authorList>
    </citation>
    <scope>NUCLEOTIDE SEQUENCE</scope>
    <source>
        <strain evidence="5">Tf1208</strain>
    </source>
</reference>
<dbReference type="PANTHER" id="PTHR42693">
    <property type="entry name" value="ARYLSULFATASE FAMILY MEMBER"/>
    <property type="match status" value="1"/>
</dbReference>
<evidence type="ECO:0000256" key="2">
    <source>
        <dbReference type="ARBA" id="ARBA00022723"/>
    </source>
</evidence>
<dbReference type="GO" id="GO:0046872">
    <property type="term" value="F:metal ion binding"/>
    <property type="evidence" value="ECO:0007669"/>
    <property type="project" value="UniProtKB-KW"/>
</dbReference>
<keyword evidence="3" id="KW-0106">Calcium</keyword>
<dbReference type="InterPro" id="IPR050738">
    <property type="entry name" value="Sulfatase"/>
</dbReference>
<feature type="domain" description="Sulfatase N-terminal" evidence="4">
    <location>
        <begin position="6"/>
        <end position="441"/>
    </location>
</feature>
<sequence>MIAKRPNFLIIVADDLGFSDIKPYGSEIDTLVLDRLSKDGIRMTNFHTAQACSPTRAMLLSGTDNHIAGLGQMAEWGKMRKNATGKTPAFVGKPGYEGYLNFKVAALPEILSDAGYLTLMSGKWHLGMTPDVSPSARGFKKSFGFLPGCGNHFNYEPQFADQNVMLLKSDGLWMENETPVDRRTDLPGPEGFYSTNFFTDKLLDMLATRTEEEKKQPFFSYLAYTAPHWPMQAPQEVINKYRGKYDKGPDQLRLDRLARLKELGLVPADVEPAAPVGMEAGVKWEDLSDHERAVSSRNMEVYAAMVDMLDQNIGRVIDALEASGELDNTFILFMSDNGAEGSTLEAAPLLNQFKTLGDLIAAYYDNSLENIGNHDSYVWYGSRWACAATAPSRGFKGWSTEGGIRCPCLIRFPPISSTPETVSHSFTTVMDILPTILNLAQVQHPGTSFRGRKVVVPRGKSWVNHLSSPAEHPTVHQDEDHIQGWELFGNRAIRRGNWKAVMLGKIGRDTWELYNLEEDPAEQHDLAQTRPEILEEMLVHWATYVAETGLVEDAFWIRLVRAWGSASDDHFFPRMVDVVYFRQFFWA</sequence>
<gene>
    <name evidence="5" type="ORF">Forpe1208_v009665</name>
</gene>